<dbReference type="PRINTS" id="PR00326">
    <property type="entry name" value="GTP1OBG"/>
</dbReference>
<dbReference type="PROSITE" id="PS51705">
    <property type="entry name" value="G_HFLX"/>
    <property type="match status" value="1"/>
</dbReference>
<proteinExistence type="inferred from homology"/>
<dbReference type="InterPro" id="IPR032305">
    <property type="entry name" value="GTP-bd_M"/>
</dbReference>
<gene>
    <name evidence="6 11" type="primary">hflX</name>
    <name evidence="11" type="ORF">DDZ18_05710</name>
</gene>
<evidence type="ECO:0000313" key="11">
    <source>
        <dbReference type="EMBL" id="PWE17190.1"/>
    </source>
</evidence>
<accession>A0A2U2BT84</accession>
<evidence type="ECO:0000256" key="8">
    <source>
        <dbReference type="PIRSR" id="PIRSR006809-2"/>
    </source>
</evidence>
<dbReference type="GO" id="GO:0005737">
    <property type="term" value="C:cytoplasm"/>
    <property type="evidence" value="ECO:0007669"/>
    <property type="project" value="UniProtKB-SubCell"/>
</dbReference>
<dbReference type="InterPro" id="IPR030394">
    <property type="entry name" value="G_HFLX_dom"/>
</dbReference>
<keyword evidence="9" id="KW-0175">Coiled coil</keyword>
<evidence type="ECO:0000256" key="6">
    <source>
        <dbReference type="HAMAP-Rule" id="MF_00900"/>
    </source>
</evidence>
<evidence type="ECO:0000259" key="10">
    <source>
        <dbReference type="PROSITE" id="PS51705"/>
    </source>
</evidence>
<dbReference type="GO" id="GO:0003924">
    <property type="term" value="F:GTPase activity"/>
    <property type="evidence" value="ECO:0007669"/>
    <property type="project" value="UniProtKB-UniRule"/>
</dbReference>
<sequence>MIERAAPSDNTLVIHPAAPDADPARAEARLEEACGLAEALGLKIVDRAEEKLRKLDPSTYFGSGKVAMLKDRIVALGADAVVIDAALTPVQQRNLERAWNAKVIDRTGLILEIFAERASTKEGRLQVELARLTYARSRLVRTWTHLERQRGGRGFLAGPGETQIETDRRLISERMAKLRAELEDVKRTRALHRKRRRAAPWPTVALVGYTNAGKSTIFNILADSAVLAKDMPFATLDPTVRAIRSPSGRKILISDTVGFITDLPTELIAAFRATLEEVREADILVHVRDVSDPDHEGRKADVEAVLDALDAGAEHGQRVIEAWNKADRLSEADRADIEWRARLPKRPGVPPAAVMSAATGEGLDALMALVEQALSMDDTVLRFRADPEDAQALAWVHENGDVLEERVDAESGTTFAVARLSGPDAGRFRRRFPGLEISAEKAAAE</sequence>
<dbReference type="GO" id="GO:0043022">
    <property type="term" value="F:ribosome binding"/>
    <property type="evidence" value="ECO:0007669"/>
    <property type="project" value="TreeGrafter"/>
</dbReference>
<feature type="domain" description="Hflx-type G" evidence="10">
    <location>
        <begin position="202"/>
        <end position="378"/>
    </location>
</feature>
<dbReference type="Pfam" id="PF01926">
    <property type="entry name" value="MMR_HSR1"/>
    <property type="match status" value="1"/>
</dbReference>
<dbReference type="InterPro" id="IPR016496">
    <property type="entry name" value="GTPase_HflX"/>
</dbReference>
<dbReference type="CDD" id="cd01878">
    <property type="entry name" value="HflX"/>
    <property type="match status" value="1"/>
</dbReference>
<evidence type="ECO:0000313" key="12">
    <source>
        <dbReference type="Proteomes" id="UP000245168"/>
    </source>
</evidence>
<dbReference type="InterPro" id="IPR006073">
    <property type="entry name" value="GTP-bd"/>
</dbReference>
<evidence type="ECO:0000256" key="1">
    <source>
        <dbReference type="ARBA" id="ARBA00022490"/>
    </source>
</evidence>
<keyword evidence="3 6" id="KW-0547">Nucleotide-binding</keyword>
<feature type="binding site" evidence="7">
    <location>
        <begin position="255"/>
        <end position="258"/>
    </location>
    <ligand>
        <name>GTP</name>
        <dbReference type="ChEBI" id="CHEBI:37565"/>
    </ligand>
</feature>
<keyword evidence="2 8" id="KW-0479">Metal-binding</keyword>
<feature type="binding site" evidence="8">
    <location>
        <position position="215"/>
    </location>
    <ligand>
        <name>Mg(2+)</name>
        <dbReference type="ChEBI" id="CHEBI:18420"/>
    </ligand>
</feature>
<feature type="binding site" evidence="8">
    <location>
        <position position="235"/>
    </location>
    <ligand>
        <name>Mg(2+)</name>
        <dbReference type="ChEBI" id="CHEBI:18420"/>
    </ligand>
</feature>
<dbReference type="GO" id="GO:0005525">
    <property type="term" value="F:GTP binding"/>
    <property type="evidence" value="ECO:0007669"/>
    <property type="project" value="UniProtKB-UniRule"/>
</dbReference>
<dbReference type="Pfam" id="PF16360">
    <property type="entry name" value="GTP-bdg_M"/>
    <property type="match status" value="1"/>
</dbReference>
<dbReference type="Pfam" id="PF19275">
    <property type="entry name" value="HflX_C"/>
    <property type="match status" value="1"/>
</dbReference>
<comment type="cofactor">
    <cofactor evidence="8">
        <name>Mg(2+)</name>
        <dbReference type="ChEBI" id="CHEBI:18420"/>
    </cofactor>
</comment>
<keyword evidence="12" id="KW-1185">Reference proteome</keyword>
<dbReference type="PANTHER" id="PTHR10229:SF0">
    <property type="entry name" value="GTP-BINDING PROTEIN 6-RELATED"/>
    <property type="match status" value="1"/>
</dbReference>
<dbReference type="PANTHER" id="PTHR10229">
    <property type="entry name" value="GTP-BINDING PROTEIN HFLX"/>
    <property type="match status" value="1"/>
</dbReference>
<dbReference type="InterPro" id="IPR042108">
    <property type="entry name" value="GTPase_HflX_N_sf"/>
</dbReference>
<dbReference type="Proteomes" id="UP000245168">
    <property type="component" value="Unassembled WGS sequence"/>
</dbReference>
<dbReference type="InterPro" id="IPR025121">
    <property type="entry name" value="GTPase_HflX_N"/>
</dbReference>
<evidence type="ECO:0000256" key="3">
    <source>
        <dbReference type="ARBA" id="ARBA00022741"/>
    </source>
</evidence>
<dbReference type="Gene3D" id="3.40.50.300">
    <property type="entry name" value="P-loop containing nucleotide triphosphate hydrolases"/>
    <property type="match status" value="1"/>
</dbReference>
<evidence type="ECO:0000256" key="2">
    <source>
        <dbReference type="ARBA" id="ARBA00022723"/>
    </source>
</evidence>
<comment type="similarity">
    <text evidence="6">Belongs to the TRAFAC class OBG-HflX-like GTPase superfamily. HflX GTPase family.</text>
</comment>
<keyword evidence="5 6" id="KW-0342">GTP-binding</keyword>
<feature type="binding site" evidence="7">
    <location>
        <begin position="233"/>
        <end position="237"/>
    </location>
    <ligand>
        <name>GTP</name>
        <dbReference type="ChEBI" id="CHEBI:37565"/>
    </ligand>
</feature>
<evidence type="ECO:0000256" key="4">
    <source>
        <dbReference type="ARBA" id="ARBA00022842"/>
    </source>
</evidence>
<dbReference type="EMBL" id="QEXV01000003">
    <property type="protein sequence ID" value="PWE17190.1"/>
    <property type="molecule type" value="Genomic_DNA"/>
</dbReference>
<dbReference type="Gene3D" id="6.10.250.2860">
    <property type="match status" value="1"/>
</dbReference>
<dbReference type="InterPro" id="IPR045498">
    <property type="entry name" value="HflX_C"/>
</dbReference>
<dbReference type="FunFam" id="3.40.50.11060:FF:000001">
    <property type="entry name" value="GTPase HflX"/>
    <property type="match status" value="1"/>
</dbReference>
<feature type="binding site" evidence="7">
    <location>
        <begin position="324"/>
        <end position="327"/>
    </location>
    <ligand>
        <name>GTP</name>
        <dbReference type="ChEBI" id="CHEBI:37565"/>
    </ligand>
</feature>
<comment type="function">
    <text evidence="6">GTPase that associates with the 50S ribosomal subunit and may have a role during protein synthesis or ribosome biogenesis.</text>
</comment>
<comment type="caution">
    <text evidence="11">The sequence shown here is derived from an EMBL/GenBank/DDBJ whole genome shotgun (WGS) entry which is preliminary data.</text>
</comment>
<protein>
    <recommendedName>
        <fullName evidence="6">GTPase HflX</fullName>
    </recommendedName>
    <alternativeName>
        <fullName evidence="6">GTP-binding protein HflX</fullName>
    </alternativeName>
</protein>
<organism evidence="11 12">
    <name type="scientific">Marinicauda salina</name>
    <dbReference type="NCBI Taxonomy" id="2135793"/>
    <lineage>
        <taxon>Bacteria</taxon>
        <taxon>Pseudomonadati</taxon>
        <taxon>Pseudomonadota</taxon>
        <taxon>Alphaproteobacteria</taxon>
        <taxon>Maricaulales</taxon>
        <taxon>Maricaulaceae</taxon>
        <taxon>Marinicauda</taxon>
    </lineage>
</organism>
<dbReference type="Pfam" id="PF13167">
    <property type="entry name" value="GTP-bdg_N"/>
    <property type="match status" value="1"/>
</dbReference>
<dbReference type="AlphaFoldDB" id="A0A2U2BT84"/>
<evidence type="ECO:0000256" key="9">
    <source>
        <dbReference type="SAM" id="Coils"/>
    </source>
</evidence>
<dbReference type="Gene3D" id="3.40.50.11060">
    <property type="entry name" value="GTPase HflX, N-terminal domain"/>
    <property type="match status" value="1"/>
</dbReference>
<dbReference type="OrthoDB" id="9812272at2"/>
<evidence type="ECO:0000256" key="7">
    <source>
        <dbReference type="PIRSR" id="PIRSR006809-1"/>
    </source>
</evidence>
<feature type="coiled-coil region" evidence="9">
    <location>
        <begin position="168"/>
        <end position="195"/>
    </location>
</feature>
<dbReference type="RefSeq" id="WP_109252421.1">
    <property type="nucleotide sequence ID" value="NZ_QEXV01000003.1"/>
</dbReference>
<dbReference type="HAMAP" id="MF_00900">
    <property type="entry name" value="GTPase_HflX"/>
    <property type="match status" value="1"/>
</dbReference>
<name>A0A2U2BT84_9PROT</name>
<reference evidence="12" key="1">
    <citation type="submission" date="2018-05" db="EMBL/GenBank/DDBJ databases">
        <authorList>
            <person name="Liu B.-T."/>
        </authorList>
    </citation>
    <scope>NUCLEOTIDE SEQUENCE [LARGE SCALE GENOMIC DNA]</scope>
    <source>
        <strain evidence="12">WD6-1</strain>
    </source>
</reference>
<comment type="subunit">
    <text evidence="6">Monomer. Associates with the 50S ribosomal subunit.</text>
</comment>
<dbReference type="GO" id="GO:0046872">
    <property type="term" value="F:metal ion binding"/>
    <property type="evidence" value="ECO:0007669"/>
    <property type="project" value="UniProtKB-KW"/>
</dbReference>
<keyword evidence="4 8" id="KW-0460">Magnesium</keyword>
<keyword evidence="1 6" id="KW-0963">Cytoplasm</keyword>
<feature type="binding site" evidence="7">
    <location>
        <begin position="208"/>
        <end position="215"/>
    </location>
    <ligand>
        <name>GTP</name>
        <dbReference type="ChEBI" id="CHEBI:37565"/>
    </ligand>
</feature>
<dbReference type="PIRSF" id="PIRSF006809">
    <property type="entry name" value="GTP-binding_hflX_prd"/>
    <property type="match status" value="1"/>
</dbReference>
<evidence type="ECO:0000256" key="5">
    <source>
        <dbReference type="ARBA" id="ARBA00023134"/>
    </source>
</evidence>
<dbReference type="NCBIfam" id="TIGR03156">
    <property type="entry name" value="GTP_HflX"/>
    <property type="match status" value="1"/>
</dbReference>
<dbReference type="InterPro" id="IPR027417">
    <property type="entry name" value="P-loop_NTPase"/>
</dbReference>
<comment type="subcellular location">
    <subcellularLocation>
        <location evidence="6">Cytoplasm</location>
    </subcellularLocation>
    <text evidence="6">May associate with membranes.</text>
</comment>
<dbReference type="SUPFAM" id="SSF52540">
    <property type="entry name" value="P-loop containing nucleoside triphosphate hydrolases"/>
    <property type="match status" value="1"/>
</dbReference>